<evidence type="ECO:0000256" key="5">
    <source>
        <dbReference type="ARBA" id="ARBA00023170"/>
    </source>
</evidence>
<dbReference type="PROSITE" id="PS50887">
    <property type="entry name" value="GGDEF"/>
    <property type="match status" value="1"/>
</dbReference>
<dbReference type="SMART" id="SM00065">
    <property type="entry name" value="GAF"/>
    <property type="match status" value="1"/>
</dbReference>
<evidence type="ECO:0000256" key="4">
    <source>
        <dbReference type="ARBA" id="ARBA00022991"/>
    </source>
</evidence>
<evidence type="ECO:0000259" key="7">
    <source>
        <dbReference type="PROSITE" id="PS50046"/>
    </source>
</evidence>
<dbReference type="FunFam" id="3.30.70.270:FF:000001">
    <property type="entry name" value="Diguanylate cyclase domain protein"/>
    <property type="match status" value="1"/>
</dbReference>
<evidence type="ECO:0000256" key="1">
    <source>
        <dbReference type="ARBA" id="ARBA00012528"/>
    </source>
</evidence>
<dbReference type="Gene3D" id="3.30.70.270">
    <property type="match status" value="1"/>
</dbReference>
<feature type="domain" description="GGDEF" evidence="8">
    <location>
        <begin position="563"/>
        <end position="689"/>
    </location>
</feature>
<keyword evidence="3" id="KW-0716">Sensory transduction</keyword>
<dbReference type="Gene3D" id="3.30.450.40">
    <property type="match status" value="1"/>
</dbReference>
<dbReference type="InterPro" id="IPR043128">
    <property type="entry name" value="Rev_trsase/Diguanyl_cyclase"/>
</dbReference>
<dbReference type="EMBL" id="BLTE01000025">
    <property type="protein sequence ID" value="GFK95877.1"/>
    <property type="molecule type" value="Genomic_DNA"/>
</dbReference>
<dbReference type="GO" id="GO:0009584">
    <property type="term" value="P:detection of visible light"/>
    <property type="evidence" value="ECO:0007669"/>
    <property type="project" value="InterPro"/>
</dbReference>
<keyword evidence="5" id="KW-0675">Receptor</keyword>
<dbReference type="EC" id="2.7.7.65" evidence="1"/>
<reference evidence="9 10" key="1">
    <citation type="submission" date="2020-04" db="EMBL/GenBank/DDBJ databases">
        <authorList>
            <consortium name="Desulfovibrio sp. FSS-1 genome sequencing consortium"/>
            <person name="Shimoshige H."/>
            <person name="Kobayashi H."/>
            <person name="Maekawa T."/>
        </authorList>
    </citation>
    <scope>NUCLEOTIDE SEQUENCE [LARGE SCALE GENOMIC DNA]</scope>
    <source>
        <strain evidence="9 10">SIID29052-01</strain>
    </source>
</reference>
<dbReference type="Pfam" id="PF01590">
    <property type="entry name" value="GAF"/>
    <property type="match status" value="1"/>
</dbReference>
<dbReference type="PANTHER" id="PTHR45138:SF9">
    <property type="entry name" value="DIGUANYLATE CYCLASE DGCM-RELATED"/>
    <property type="match status" value="1"/>
</dbReference>
<dbReference type="InterPro" id="IPR013654">
    <property type="entry name" value="PAS_2"/>
</dbReference>
<dbReference type="InterPro" id="IPR016132">
    <property type="entry name" value="Phyto_chromo_attachment"/>
</dbReference>
<dbReference type="SUPFAM" id="SSF55781">
    <property type="entry name" value="GAF domain-like"/>
    <property type="match status" value="2"/>
</dbReference>
<dbReference type="SUPFAM" id="SSF55785">
    <property type="entry name" value="PYP-like sensor domain (PAS domain)"/>
    <property type="match status" value="1"/>
</dbReference>
<name>A0A6V8M220_9BACT</name>
<dbReference type="CDD" id="cd01949">
    <property type="entry name" value="GGDEF"/>
    <property type="match status" value="1"/>
</dbReference>
<evidence type="ECO:0000256" key="3">
    <source>
        <dbReference type="ARBA" id="ARBA00022606"/>
    </source>
</evidence>
<accession>A0A6V8M220</accession>
<feature type="domain" description="Phytochrome chromophore attachment site" evidence="7">
    <location>
        <begin position="151"/>
        <end position="309"/>
    </location>
</feature>
<dbReference type="SMART" id="SM00267">
    <property type="entry name" value="GGDEF"/>
    <property type="match status" value="1"/>
</dbReference>
<dbReference type="InterPro" id="IPR035965">
    <property type="entry name" value="PAS-like_dom_sf"/>
</dbReference>
<dbReference type="Pfam" id="PF00360">
    <property type="entry name" value="PHY"/>
    <property type="match status" value="1"/>
</dbReference>
<keyword evidence="9" id="KW-0808">Transferase</keyword>
<gene>
    <name evidence="9" type="primary">cph1</name>
    <name evidence="9" type="ORF">NNJEOMEG_03750</name>
</gene>
<dbReference type="GO" id="GO:0052621">
    <property type="term" value="F:diguanylate cyclase activity"/>
    <property type="evidence" value="ECO:0007669"/>
    <property type="project" value="UniProtKB-EC"/>
</dbReference>
<organism evidence="9 10">
    <name type="scientific">Fundidesulfovibrio magnetotacticus</name>
    <dbReference type="NCBI Taxonomy" id="2730080"/>
    <lineage>
        <taxon>Bacteria</taxon>
        <taxon>Pseudomonadati</taxon>
        <taxon>Thermodesulfobacteriota</taxon>
        <taxon>Desulfovibrionia</taxon>
        <taxon>Desulfovibrionales</taxon>
        <taxon>Desulfovibrionaceae</taxon>
        <taxon>Fundidesulfovibrio</taxon>
    </lineage>
</organism>
<dbReference type="InterPro" id="IPR003018">
    <property type="entry name" value="GAF"/>
</dbReference>
<keyword evidence="2" id="KW-0600">Photoreceptor protein</keyword>
<evidence type="ECO:0000259" key="8">
    <source>
        <dbReference type="PROSITE" id="PS50887"/>
    </source>
</evidence>
<dbReference type="GO" id="GO:0009881">
    <property type="term" value="F:photoreceptor activity"/>
    <property type="evidence" value="ECO:0007669"/>
    <property type="project" value="UniProtKB-KW"/>
</dbReference>
<dbReference type="SUPFAM" id="SSF55073">
    <property type="entry name" value="Nucleotide cyclase"/>
    <property type="match status" value="1"/>
</dbReference>
<dbReference type="Gene3D" id="3.30.450.270">
    <property type="match status" value="1"/>
</dbReference>
<dbReference type="Pfam" id="PF08446">
    <property type="entry name" value="PAS_2"/>
    <property type="match status" value="1"/>
</dbReference>
<dbReference type="AlphaFoldDB" id="A0A6V8M220"/>
<evidence type="ECO:0000313" key="10">
    <source>
        <dbReference type="Proteomes" id="UP000494245"/>
    </source>
</evidence>
<dbReference type="Proteomes" id="UP000494245">
    <property type="component" value="Unassembled WGS sequence"/>
</dbReference>
<dbReference type="InterPro" id="IPR029016">
    <property type="entry name" value="GAF-like_dom_sf"/>
</dbReference>
<keyword evidence="4" id="KW-0157">Chromophore</keyword>
<dbReference type="InterPro" id="IPR000160">
    <property type="entry name" value="GGDEF_dom"/>
</dbReference>
<dbReference type="InterPro" id="IPR001294">
    <property type="entry name" value="Phytochrome"/>
</dbReference>
<dbReference type="InterPro" id="IPR029787">
    <property type="entry name" value="Nucleotide_cyclase"/>
</dbReference>
<keyword evidence="10" id="KW-1185">Reference proteome</keyword>
<dbReference type="GO" id="GO:0006355">
    <property type="term" value="P:regulation of DNA-templated transcription"/>
    <property type="evidence" value="ECO:0007669"/>
    <property type="project" value="InterPro"/>
</dbReference>
<sequence length="689" mass="75643">MTVSAADGMDSLRLRSCDREPVHVPEQVQGHGVLLVADGATLRVARAAGDARGLLGALPGEVLGEPLSALFARADAMRLEQLIGSACDRPRDVVQLHAARGGVGVLAATAYKVGGLLVLELEPAALGVAHSLSWLQVCCCDLQEGMASLTDFDSLYDRIIRTVRDLAGIDRVMLYQFHKDFSGEVVAEVKAPELLPFLGHRYPASDIPEPARKLYLKNWLRLIPDVNIESQPLLPPTPPGRPPLDMTHARLRAVSPIHIEYLRNMGVSASLSLSVIVRGELWGLIACHHYNGPKHLCFEVQRAMTLMAQCFSMTLAALLARRVYENRLKTEVLLSGLHARIRGAAALEKLVPRIAGRLVDLVAAEGMAMVGRRGVYLHGLTPDADMVRKLAKWAFARCQGELFTHDRMGSEFPEHEGLNRSAAGVLALRIGGADRVAFLWFRPEMTVEELWGGDPSRPYTLNPETGRIHPRTSFETYRRTVSGVSKPWAEHEIHAARSLVPILNAHILRITESLVRRNRRALKEKNALLESISRTDALTGVLNRRALFDSLEAELRRSRRYDGKVALAMLDVDHFKSVNDRHGHQTGDMVLRAVASRLLQEARTTDVIGRYGGEEFLMVMPETSLESAVVVAERVRAAIGNMLLDALGGAVTVSIGVARHEGEAILDLVAKVDAKLYEAKAAGRNRVAF</sequence>
<proteinExistence type="predicted"/>
<evidence type="ECO:0000256" key="6">
    <source>
        <dbReference type="ARBA" id="ARBA00034247"/>
    </source>
</evidence>
<comment type="catalytic activity">
    <reaction evidence="6">
        <text>2 GTP = 3',3'-c-di-GMP + 2 diphosphate</text>
        <dbReference type="Rhea" id="RHEA:24898"/>
        <dbReference type="ChEBI" id="CHEBI:33019"/>
        <dbReference type="ChEBI" id="CHEBI:37565"/>
        <dbReference type="ChEBI" id="CHEBI:58805"/>
        <dbReference type="EC" id="2.7.7.65"/>
    </reaction>
</comment>
<dbReference type="InterPro" id="IPR013515">
    <property type="entry name" value="Phytochrome_cen-reg"/>
</dbReference>
<evidence type="ECO:0000256" key="2">
    <source>
        <dbReference type="ARBA" id="ARBA00022543"/>
    </source>
</evidence>
<dbReference type="PANTHER" id="PTHR45138">
    <property type="entry name" value="REGULATORY COMPONENTS OF SENSORY TRANSDUCTION SYSTEM"/>
    <property type="match status" value="1"/>
</dbReference>
<dbReference type="PROSITE" id="PS50046">
    <property type="entry name" value="PHYTOCHROME_2"/>
    <property type="match status" value="1"/>
</dbReference>
<evidence type="ECO:0000313" key="9">
    <source>
        <dbReference type="EMBL" id="GFK95877.1"/>
    </source>
</evidence>
<dbReference type="InterPro" id="IPR043150">
    <property type="entry name" value="Phytochrome_PHY_sf"/>
</dbReference>
<reference evidence="9 10" key="2">
    <citation type="submission" date="2020-05" db="EMBL/GenBank/DDBJ databases">
        <title>Draft genome sequence of Desulfovibrio sp. strainFSS-1.</title>
        <authorList>
            <person name="Shimoshige H."/>
            <person name="Kobayashi H."/>
            <person name="Maekawa T."/>
        </authorList>
    </citation>
    <scope>NUCLEOTIDE SEQUENCE [LARGE SCALE GENOMIC DNA]</scope>
    <source>
        <strain evidence="9 10">SIID29052-01</strain>
    </source>
</reference>
<protein>
    <recommendedName>
        <fullName evidence="1">diguanylate cyclase</fullName>
        <ecNumber evidence="1">2.7.7.65</ecNumber>
    </recommendedName>
</protein>
<dbReference type="NCBIfam" id="TIGR00254">
    <property type="entry name" value="GGDEF"/>
    <property type="match status" value="1"/>
</dbReference>
<dbReference type="PRINTS" id="PR01033">
    <property type="entry name" value="PHYTOCHROME"/>
</dbReference>
<comment type="caution">
    <text evidence="9">The sequence shown here is derived from an EMBL/GenBank/DDBJ whole genome shotgun (WGS) entry which is preliminary data.</text>
</comment>
<dbReference type="InterPro" id="IPR050469">
    <property type="entry name" value="Diguanylate_Cyclase"/>
</dbReference>
<dbReference type="Gene3D" id="3.30.450.20">
    <property type="entry name" value="PAS domain"/>
    <property type="match status" value="1"/>
</dbReference>
<dbReference type="Pfam" id="PF00990">
    <property type="entry name" value="GGDEF"/>
    <property type="match status" value="1"/>
</dbReference>